<sequence length="86" mass="9482">MELEKLYKKGNVARAEDGSLLLVNDDKVAYSVNEVVIMIWDVCNGISFKELVNVIASSSGEDTAQLKPALEGLINEMVEAKLIEIR</sequence>
<dbReference type="Pfam" id="PF05402">
    <property type="entry name" value="PqqD"/>
    <property type="match status" value="1"/>
</dbReference>
<keyword evidence="2" id="KW-1185">Reference proteome</keyword>
<dbReference type="InterPro" id="IPR008792">
    <property type="entry name" value="PQQD"/>
</dbReference>
<proteinExistence type="predicted"/>
<reference evidence="2" key="1">
    <citation type="submission" date="2018-01" db="EMBL/GenBank/DDBJ databases">
        <authorList>
            <person name="Kerou L M."/>
        </authorList>
    </citation>
    <scope>NUCLEOTIDE SEQUENCE [LARGE SCALE GENOMIC DNA]</scope>
    <source>
        <strain evidence="2">SCU2</strain>
    </source>
</reference>
<evidence type="ECO:0000313" key="2">
    <source>
        <dbReference type="Proteomes" id="UP000236248"/>
    </source>
</evidence>
<gene>
    <name evidence="1" type="ORF">NCAV_0984</name>
</gene>
<protein>
    <recommendedName>
        <fullName evidence="3">PqqD family protein</fullName>
    </recommendedName>
</protein>
<dbReference type="Proteomes" id="UP000236248">
    <property type="component" value="Chromosome NCAV"/>
</dbReference>
<organism evidence="1 2">
    <name type="scientific">Candidatus Nitrosocaldus cavascurensis</name>
    <dbReference type="NCBI Taxonomy" id="2058097"/>
    <lineage>
        <taxon>Archaea</taxon>
        <taxon>Nitrososphaerota</taxon>
        <taxon>Nitrososphaeria</taxon>
        <taxon>Candidatus Nitrosocaldales</taxon>
        <taxon>Candidatus Nitrosocaldaceae</taxon>
        <taxon>Candidatus Nitrosocaldus</taxon>
    </lineage>
</organism>
<dbReference type="RefSeq" id="WP_103287117.1">
    <property type="nucleotide sequence ID" value="NZ_LT981265.1"/>
</dbReference>
<accession>A0A2K5AR78</accession>
<dbReference type="GeneID" id="41595027"/>
<dbReference type="EMBL" id="LT981265">
    <property type="protein sequence ID" value="SPC34161.1"/>
    <property type="molecule type" value="Genomic_DNA"/>
</dbReference>
<dbReference type="AlphaFoldDB" id="A0A2K5AR78"/>
<evidence type="ECO:0000313" key="1">
    <source>
        <dbReference type="EMBL" id="SPC34161.1"/>
    </source>
</evidence>
<dbReference type="KEGG" id="ncv:NCAV_0984"/>
<name>A0A2K5AR78_9ARCH</name>
<evidence type="ECO:0008006" key="3">
    <source>
        <dbReference type="Google" id="ProtNLM"/>
    </source>
</evidence>